<gene>
    <name evidence="3" type="ORF">HannXRQ_Chr03g0078591</name>
    <name evidence="2" type="ORF">HanXRQr2_Chr03g0120601</name>
</gene>
<organism evidence="3 4">
    <name type="scientific">Helianthus annuus</name>
    <name type="common">Common sunflower</name>
    <dbReference type="NCBI Taxonomy" id="4232"/>
    <lineage>
        <taxon>Eukaryota</taxon>
        <taxon>Viridiplantae</taxon>
        <taxon>Streptophyta</taxon>
        <taxon>Embryophyta</taxon>
        <taxon>Tracheophyta</taxon>
        <taxon>Spermatophyta</taxon>
        <taxon>Magnoliopsida</taxon>
        <taxon>eudicotyledons</taxon>
        <taxon>Gunneridae</taxon>
        <taxon>Pentapetalae</taxon>
        <taxon>asterids</taxon>
        <taxon>campanulids</taxon>
        <taxon>Asterales</taxon>
        <taxon>Asteraceae</taxon>
        <taxon>Asteroideae</taxon>
        <taxon>Heliantheae alliance</taxon>
        <taxon>Heliantheae</taxon>
        <taxon>Helianthus</taxon>
    </lineage>
</organism>
<reference evidence="3" key="2">
    <citation type="submission" date="2017-02" db="EMBL/GenBank/DDBJ databases">
        <title>Sunflower complete genome.</title>
        <authorList>
            <person name="Langlade N."/>
            <person name="Munos S."/>
        </authorList>
    </citation>
    <scope>NUCLEOTIDE SEQUENCE [LARGE SCALE GENOMIC DNA]</scope>
    <source>
        <tissue evidence="3">Leaves</tissue>
    </source>
</reference>
<dbReference type="InParanoid" id="A0A251V7W7"/>
<evidence type="ECO:0000313" key="2">
    <source>
        <dbReference type="EMBL" id="KAF5815217.1"/>
    </source>
</evidence>
<dbReference type="AlphaFoldDB" id="A0A251V7W7"/>
<dbReference type="EMBL" id="MNCJ02000318">
    <property type="protein sequence ID" value="KAF5815217.1"/>
    <property type="molecule type" value="Genomic_DNA"/>
</dbReference>
<sequence length="82" mass="9649">MLTITCEANSIMDEFDHLKIQLKDIIYYIWIPLSVIIYYIWIPCNQLLNQPLPLDLVEIKSQPHKLPKLTALMAVLDSYLQF</sequence>
<dbReference type="Proteomes" id="UP000215914">
    <property type="component" value="Chromosome 3"/>
</dbReference>
<evidence type="ECO:0000313" key="4">
    <source>
        <dbReference type="Proteomes" id="UP000215914"/>
    </source>
</evidence>
<dbReference type="EMBL" id="CM007892">
    <property type="protein sequence ID" value="OTG31700.1"/>
    <property type="molecule type" value="Genomic_DNA"/>
</dbReference>
<accession>A0A251V7W7</accession>
<protein>
    <submittedName>
        <fullName evidence="3">Uncharacterized protein</fullName>
    </submittedName>
</protein>
<dbReference type="Gramene" id="mRNA:HanXRQr2_Chr03g0120601">
    <property type="protein sequence ID" value="CDS:HanXRQr2_Chr03g0120601.1"/>
    <property type="gene ID" value="HanXRQr2_Chr03g0120601"/>
</dbReference>
<keyword evidence="1" id="KW-0812">Transmembrane</keyword>
<name>A0A251V7W7_HELAN</name>
<feature type="transmembrane region" description="Helical" evidence="1">
    <location>
        <begin position="25"/>
        <end position="42"/>
    </location>
</feature>
<keyword evidence="4" id="KW-1185">Reference proteome</keyword>
<evidence type="ECO:0000256" key="1">
    <source>
        <dbReference type="SAM" id="Phobius"/>
    </source>
</evidence>
<reference evidence="2" key="3">
    <citation type="submission" date="2020-06" db="EMBL/GenBank/DDBJ databases">
        <title>Helianthus annuus Genome sequencing and assembly Release 2.</title>
        <authorList>
            <person name="Gouzy J."/>
            <person name="Langlade N."/>
            <person name="Munos S."/>
        </authorList>
    </citation>
    <scope>NUCLEOTIDE SEQUENCE</scope>
    <source>
        <tissue evidence="2">Leaves</tissue>
    </source>
</reference>
<reference evidence="2 4" key="1">
    <citation type="journal article" date="2017" name="Nature">
        <title>The sunflower genome provides insights into oil metabolism, flowering and Asterid evolution.</title>
        <authorList>
            <person name="Badouin H."/>
            <person name="Gouzy J."/>
            <person name="Grassa C.J."/>
            <person name="Murat F."/>
            <person name="Staton S.E."/>
            <person name="Cottret L."/>
            <person name="Lelandais-Briere C."/>
            <person name="Owens G.L."/>
            <person name="Carrere S."/>
            <person name="Mayjonade B."/>
            <person name="Legrand L."/>
            <person name="Gill N."/>
            <person name="Kane N.C."/>
            <person name="Bowers J.E."/>
            <person name="Hubner S."/>
            <person name="Bellec A."/>
            <person name="Berard A."/>
            <person name="Berges H."/>
            <person name="Blanchet N."/>
            <person name="Boniface M.C."/>
            <person name="Brunel D."/>
            <person name="Catrice O."/>
            <person name="Chaidir N."/>
            <person name="Claudel C."/>
            <person name="Donnadieu C."/>
            <person name="Faraut T."/>
            <person name="Fievet G."/>
            <person name="Helmstetter N."/>
            <person name="King M."/>
            <person name="Knapp S.J."/>
            <person name="Lai Z."/>
            <person name="Le Paslier M.C."/>
            <person name="Lippi Y."/>
            <person name="Lorenzon L."/>
            <person name="Mandel J.R."/>
            <person name="Marage G."/>
            <person name="Marchand G."/>
            <person name="Marquand E."/>
            <person name="Bret-Mestries E."/>
            <person name="Morien E."/>
            <person name="Nambeesan S."/>
            <person name="Nguyen T."/>
            <person name="Pegot-Espagnet P."/>
            <person name="Pouilly N."/>
            <person name="Raftis F."/>
            <person name="Sallet E."/>
            <person name="Schiex T."/>
            <person name="Thomas J."/>
            <person name="Vandecasteele C."/>
            <person name="Vares D."/>
            <person name="Vear F."/>
            <person name="Vautrin S."/>
            <person name="Crespi M."/>
            <person name="Mangin B."/>
            <person name="Burke J.M."/>
            <person name="Salse J."/>
            <person name="Munos S."/>
            <person name="Vincourt P."/>
            <person name="Rieseberg L.H."/>
            <person name="Langlade N.B."/>
        </authorList>
    </citation>
    <scope>NUCLEOTIDE SEQUENCE [LARGE SCALE GENOMIC DNA]</scope>
    <source>
        <strain evidence="4">cv. SF193</strain>
        <tissue evidence="2">Leaves</tissue>
    </source>
</reference>
<proteinExistence type="predicted"/>
<keyword evidence="1" id="KW-0472">Membrane</keyword>
<keyword evidence="1" id="KW-1133">Transmembrane helix</keyword>
<evidence type="ECO:0000313" key="3">
    <source>
        <dbReference type="EMBL" id="OTG31700.1"/>
    </source>
</evidence>